<comment type="subcellular location">
    <subcellularLocation>
        <location evidence="1">Membrane</location>
    </subcellularLocation>
</comment>
<dbReference type="Pfam" id="PF07244">
    <property type="entry name" value="POTRA"/>
    <property type="match status" value="2"/>
</dbReference>
<evidence type="ECO:0000256" key="6">
    <source>
        <dbReference type="SAM" id="MobiDB-lite"/>
    </source>
</evidence>
<evidence type="ECO:0000256" key="1">
    <source>
        <dbReference type="ARBA" id="ARBA00004370"/>
    </source>
</evidence>
<keyword evidence="5" id="KW-0998">Cell outer membrane</keyword>
<protein>
    <submittedName>
        <fullName evidence="8">Surface antigen</fullName>
    </submittedName>
</protein>
<evidence type="ECO:0000313" key="8">
    <source>
        <dbReference type="EMBL" id="ERT03977.1"/>
    </source>
</evidence>
<dbReference type="InterPro" id="IPR039910">
    <property type="entry name" value="D15-like"/>
</dbReference>
<dbReference type="InterPro" id="IPR000184">
    <property type="entry name" value="Bac_surfAg_D15"/>
</dbReference>
<dbReference type="EMBL" id="AUZM01000141">
    <property type="protein sequence ID" value="ERT03977.1"/>
    <property type="molecule type" value="Genomic_DNA"/>
</dbReference>
<accession>U7Q9Y5</accession>
<dbReference type="InterPro" id="IPR032675">
    <property type="entry name" value="LRR_dom_sf"/>
</dbReference>
<dbReference type="Pfam" id="PF01103">
    <property type="entry name" value="Omp85"/>
    <property type="match status" value="1"/>
</dbReference>
<keyword evidence="3" id="KW-0732">Signal</keyword>
<dbReference type="PANTHER" id="PTHR12815:SF47">
    <property type="entry name" value="TRANSLOCATION AND ASSEMBLY MODULE SUBUNIT TAMA"/>
    <property type="match status" value="1"/>
</dbReference>
<dbReference type="Pfam" id="PF08479">
    <property type="entry name" value="POTRA_2"/>
    <property type="match status" value="1"/>
</dbReference>
<keyword evidence="9" id="KW-1185">Reference proteome</keyword>
<evidence type="ECO:0000259" key="7">
    <source>
        <dbReference type="PROSITE" id="PS51779"/>
    </source>
</evidence>
<dbReference type="Gene3D" id="2.40.160.50">
    <property type="entry name" value="membrane protein fhac: a member of the omp85/tpsb transporter family"/>
    <property type="match status" value="1"/>
</dbReference>
<dbReference type="Gene3D" id="3.80.10.10">
    <property type="entry name" value="Ribonuclease Inhibitor"/>
    <property type="match status" value="1"/>
</dbReference>
<keyword evidence="2" id="KW-0812">Transmembrane</keyword>
<name>U7Q9Y5_9CYAN</name>
<sequence>LEEVKPEIIEPSQELALSKSKLSEISDEIALNKLEEVKPEIIEPSQELALSKSKLSEISDEIALNKLEEVKPEIIEPSQELALSKSKLSEISDEIALNKLEEVKPEIIEPSQELALSKSKLSEISDEIALNKLEEVKPEWAESTEQFGLNKSKSELEINREITLYKIEEDQAEPILFKSEIAGATNVNQSQSIQLGEPLQQQPFELAQASPEGEVEPEIEPENNNIPEPPPPVPQPQFPVPPPPSPTPRPSQNAQPEPQVLVAEVVIEGTDNEALIERVYNAISTVPGRTTTRSQLQQDINAIFALGFFRNVRALPQDTPLGVRITFEVEPNPPLEAVIIEGDSVLPPEVVEESFSGQFNEVINLNEIEEAIQEINSWYQENGYVLAQVIEAPEVSPDGTLTLVVAEGEIEKIRVQFLSSEGELTDEEGNPIEGKTQDYIITREIELEPGDVFNQRTAQQDLSRIFGLGIFEDVRLQLEPGDEDPRKAVMVVNIVERSTGSLVLGGGVSSATGLFGTVSYQELNINGRNQRLGSEVQLGERILLLDISFTDPWIDGDPYRTSYTANIFRRQAISVIFEQDDDDDNVRLPNGDRPRVVRTGGGITFTRPFAEDVFSPPNWVASLGVQYQHVEIRDGDGDITPRDDAGKLLSESDDGEDDLFTVQFGIARDRRNNQQFPTSGYAFRFGTEQAIPIGSGSISYNRLRATYSYYLPIRLIELVPDAPQTIAFNFQAGTMIGDFPPYEAFALGGANTVRGWREGHLAAARSFVLASIEYRFPVFAISNFLVGGAIFIDGATSLGTQSTVPGNPGGIRGKPGSGLGVGAGLRIQSPLGPIRIDYGVSDEGDGRIHFGVGERF</sequence>
<feature type="domain" description="POTRA" evidence="7">
    <location>
        <begin position="333"/>
        <end position="408"/>
    </location>
</feature>
<dbReference type="Gene3D" id="3.10.20.310">
    <property type="entry name" value="membrane protein fhac"/>
    <property type="match status" value="3"/>
</dbReference>
<feature type="non-terminal residue" evidence="8">
    <location>
        <position position="1"/>
    </location>
</feature>
<feature type="region of interest" description="Disordered" evidence="6">
    <location>
        <begin position="206"/>
        <end position="257"/>
    </location>
</feature>
<dbReference type="PATRIC" id="fig|1348334.3.peg.5818"/>
<evidence type="ECO:0000256" key="4">
    <source>
        <dbReference type="ARBA" id="ARBA00023136"/>
    </source>
</evidence>
<reference evidence="8 9" key="1">
    <citation type="journal article" date="2013" name="Front. Microbiol.">
        <title>Comparative genomic analyses of the cyanobacterium, Lyngbya aestuarii BL J, a powerful hydrogen producer.</title>
        <authorList>
            <person name="Kothari A."/>
            <person name="Vaughn M."/>
            <person name="Garcia-Pichel F."/>
        </authorList>
    </citation>
    <scope>NUCLEOTIDE SEQUENCE [LARGE SCALE GENOMIC DNA]</scope>
    <source>
        <strain evidence="8 9">BL J</strain>
    </source>
</reference>
<evidence type="ECO:0000256" key="5">
    <source>
        <dbReference type="ARBA" id="ARBA00023237"/>
    </source>
</evidence>
<keyword evidence="4" id="KW-0472">Membrane</keyword>
<dbReference type="RefSeq" id="WP_023069741.1">
    <property type="nucleotide sequence ID" value="NZ_AUZM01000141.1"/>
</dbReference>
<organism evidence="8 9">
    <name type="scientific">Lyngbya aestuarii BL J</name>
    <dbReference type="NCBI Taxonomy" id="1348334"/>
    <lineage>
        <taxon>Bacteria</taxon>
        <taxon>Bacillati</taxon>
        <taxon>Cyanobacteriota</taxon>
        <taxon>Cyanophyceae</taxon>
        <taxon>Oscillatoriophycideae</taxon>
        <taxon>Oscillatoriales</taxon>
        <taxon>Microcoleaceae</taxon>
        <taxon>Lyngbya</taxon>
    </lineage>
</organism>
<evidence type="ECO:0000313" key="9">
    <source>
        <dbReference type="Proteomes" id="UP000017127"/>
    </source>
</evidence>
<evidence type="ECO:0000256" key="3">
    <source>
        <dbReference type="ARBA" id="ARBA00022729"/>
    </source>
</evidence>
<dbReference type="InterPro" id="IPR034746">
    <property type="entry name" value="POTRA"/>
</dbReference>
<dbReference type="PROSITE" id="PS51779">
    <property type="entry name" value="POTRA"/>
    <property type="match status" value="1"/>
</dbReference>
<dbReference type="Proteomes" id="UP000017127">
    <property type="component" value="Unassembled WGS sequence"/>
</dbReference>
<feature type="compositionally biased region" description="Pro residues" evidence="6">
    <location>
        <begin position="227"/>
        <end position="249"/>
    </location>
</feature>
<dbReference type="AlphaFoldDB" id="U7Q9Y5"/>
<gene>
    <name evidence="8" type="ORF">M595_6083</name>
</gene>
<dbReference type="PANTHER" id="PTHR12815">
    <property type="entry name" value="SORTING AND ASSEMBLY MACHINERY SAMM50 PROTEIN FAMILY MEMBER"/>
    <property type="match status" value="1"/>
</dbReference>
<dbReference type="InterPro" id="IPR010827">
    <property type="entry name" value="BamA/TamA_POTRA"/>
</dbReference>
<proteinExistence type="predicted"/>
<evidence type="ECO:0000256" key="2">
    <source>
        <dbReference type="ARBA" id="ARBA00022692"/>
    </source>
</evidence>
<comment type="caution">
    <text evidence="8">The sequence shown here is derived from an EMBL/GenBank/DDBJ whole genome shotgun (WGS) entry which is preliminary data.</text>
</comment>
<dbReference type="GO" id="GO:0019867">
    <property type="term" value="C:outer membrane"/>
    <property type="evidence" value="ECO:0007669"/>
    <property type="project" value="InterPro"/>
</dbReference>
<dbReference type="InterPro" id="IPR013686">
    <property type="entry name" value="Polypept-transport_assoc_ShlB"/>
</dbReference>